<organism evidence="1 2">
    <name type="scientific">Mycolicibacterium obuense</name>
    <dbReference type="NCBI Taxonomy" id="1807"/>
    <lineage>
        <taxon>Bacteria</taxon>
        <taxon>Bacillati</taxon>
        <taxon>Actinomycetota</taxon>
        <taxon>Actinomycetes</taxon>
        <taxon>Mycobacteriales</taxon>
        <taxon>Mycobacteriaceae</taxon>
        <taxon>Mycolicibacterium</taxon>
    </lineage>
</organism>
<reference evidence="1 2" key="1">
    <citation type="submission" date="2019-01" db="EMBL/GenBank/DDBJ databases">
        <title>High-quality-draft genome sequences of five non-tuberculosis mycobacteriaceae isolated from a nosocomial environment.</title>
        <authorList>
            <person name="Tiago I."/>
            <person name="Alarico S."/>
            <person name="Pereira S.G."/>
            <person name="Coelho C."/>
            <person name="Maranha A."/>
            <person name="Empadinhas N."/>
        </authorList>
    </citation>
    <scope>NUCLEOTIDE SEQUENCE [LARGE SCALE GENOMIC DNA]</scope>
    <source>
        <strain evidence="1 2">22DIII</strain>
    </source>
</reference>
<evidence type="ECO:0000313" key="1">
    <source>
        <dbReference type="EMBL" id="TDL04185.1"/>
    </source>
</evidence>
<proteinExistence type="predicted"/>
<evidence type="ECO:0008006" key="3">
    <source>
        <dbReference type="Google" id="ProtNLM"/>
    </source>
</evidence>
<dbReference type="EMBL" id="SDLP01000009">
    <property type="protein sequence ID" value="TDL04185.1"/>
    <property type="molecule type" value="Genomic_DNA"/>
</dbReference>
<gene>
    <name evidence="1" type="ORF">EUA04_23585</name>
</gene>
<name>A0A4R5X2L2_9MYCO</name>
<dbReference type="Proteomes" id="UP000294952">
    <property type="component" value="Unassembled WGS sequence"/>
</dbReference>
<protein>
    <recommendedName>
        <fullName evidence="3">DUF3263 domain-containing protein</fullName>
    </recommendedName>
</protein>
<dbReference type="AlphaFoldDB" id="A0A4R5X2L2"/>
<accession>A0A4R5X2L2</accession>
<evidence type="ECO:0000313" key="2">
    <source>
        <dbReference type="Proteomes" id="UP000294952"/>
    </source>
</evidence>
<comment type="caution">
    <text evidence="1">The sequence shown here is derived from an EMBL/GenBank/DDBJ whole genome shotgun (WGS) entry which is preliminary data.</text>
</comment>
<sequence length="87" mass="9744">MSNAEVEQMHLDWYDRQILSFVTARPADRPLPDTECRHGFGLTPGAVIRRFDAVIDVYLSAHVPLAPADQDLLDRAAARRHDHPAAV</sequence>